<evidence type="ECO:0000313" key="4">
    <source>
        <dbReference type="Proteomes" id="UP000593566"/>
    </source>
</evidence>
<evidence type="ECO:0000256" key="1">
    <source>
        <dbReference type="SAM" id="MobiDB-lite"/>
    </source>
</evidence>
<dbReference type="Proteomes" id="UP000593566">
    <property type="component" value="Unassembled WGS sequence"/>
</dbReference>
<protein>
    <submittedName>
        <fullName evidence="3">Uncharacterized protein</fullName>
    </submittedName>
</protein>
<gene>
    <name evidence="3" type="ORF">HO133_007899</name>
</gene>
<feature type="transmembrane region" description="Helical" evidence="2">
    <location>
        <begin position="157"/>
        <end position="179"/>
    </location>
</feature>
<feature type="transmembrane region" description="Helical" evidence="2">
    <location>
        <begin position="96"/>
        <end position="121"/>
    </location>
</feature>
<proteinExistence type="predicted"/>
<sequence length="262" mass="29672">MARMSISAETRRQLNDHDRRWPIKLGLRALAVPLAFIAMILFAVTTSVSKMNYGGNDWTDGLPLAPVLLALFYDPLVLFLTLFQRHGRPIHPGWNVGVDFLVWGLAIPSLVFSVGDGWFWYWQPVLVEFDGMVPCDEYNYWSQICNPLIYTLGRTEIAANVFLALILIIHFTLFVYACIATHKLRKAKKLTAAERRNIELQYNRSPEEHRESQPPAYTPSAKGSARTPVSAVSEEDNPFKDAEATAESNPFDDEHRSAVKYA</sequence>
<feature type="transmembrane region" description="Helical" evidence="2">
    <location>
        <begin position="21"/>
        <end position="44"/>
    </location>
</feature>
<name>A0A8H6FHN4_9LECA</name>
<dbReference type="AlphaFoldDB" id="A0A8H6FHN4"/>
<keyword evidence="2" id="KW-1133">Transmembrane helix</keyword>
<keyword evidence="4" id="KW-1185">Reference proteome</keyword>
<comment type="caution">
    <text evidence="3">The sequence shown here is derived from an EMBL/GenBank/DDBJ whole genome shotgun (WGS) entry which is preliminary data.</text>
</comment>
<reference evidence="3 4" key="1">
    <citation type="journal article" date="2020" name="Genomics">
        <title>Complete, high-quality genomes from long-read metagenomic sequencing of two wolf lichen thalli reveals enigmatic genome architecture.</title>
        <authorList>
            <person name="McKenzie S.K."/>
            <person name="Walston R.F."/>
            <person name="Allen J.L."/>
        </authorList>
    </citation>
    <scope>NUCLEOTIDE SEQUENCE [LARGE SCALE GENOMIC DNA]</scope>
    <source>
        <strain evidence="3">WasteWater1</strain>
    </source>
</reference>
<feature type="transmembrane region" description="Helical" evidence="2">
    <location>
        <begin position="64"/>
        <end position="84"/>
    </location>
</feature>
<evidence type="ECO:0000256" key="2">
    <source>
        <dbReference type="SAM" id="Phobius"/>
    </source>
</evidence>
<keyword evidence="2" id="KW-0472">Membrane</keyword>
<evidence type="ECO:0000313" key="3">
    <source>
        <dbReference type="EMBL" id="KAF6228169.1"/>
    </source>
</evidence>
<keyword evidence="2" id="KW-0812">Transmembrane</keyword>
<dbReference type="GeneID" id="59336296"/>
<feature type="compositionally biased region" description="Basic and acidic residues" evidence="1">
    <location>
        <begin position="252"/>
        <end position="262"/>
    </location>
</feature>
<accession>A0A8H6FHN4</accession>
<organism evidence="3 4">
    <name type="scientific">Letharia lupina</name>
    <dbReference type="NCBI Taxonomy" id="560253"/>
    <lineage>
        <taxon>Eukaryota</taxon>
        <taxon>Fungi</taxon>
        <taxon>Dikarya</taxon>
        <taxon>Ascomycota</taxon>
        <taxon>Pezizomycotina</taxon>
        <taxon>Lecanoromycetes</taxon>
        <taxon>OSLEUM clade</taxon>
        <taxon>Lecanoromycetidae</taxon>
        <taxon>Lecanorales</taxon>
        <taxon>Lecanorineae</taxon>
        <taxon>Parmeliaceae</taxon>
        <taxon>Letharia</taxon>
    </lineage>
</organism>
<dbReference type="EMBL" id="JACCJB010000004">
    <property type="protein sequence ID" value="KAF6228169.1"/>
    <property type="molecule type" value="Genomic_DNA"/>
</dbReference>
<feature type="region of interest" description="Disordered" evidence="1">
    <location>
        <begin position="201"/>
        <end position="262"/>
    </location>
</feature>
<dbReference type="RefSeq" id="XP_037156103.1">
    <property type="nucleotide sequence ID" value="XM_037298767.1"/>
</dbReference>